<feature type="transmembrane region" description="Helical" evidence="7">
    <location>
        <begin position="6"/>
        <end position="23"/>
    </location>
</feature>
<sequence>MGTSSTRIIVLALLMFFGFRKSLSTKMSDQSCSEVLMIFSAVEFAVAAILQPYKPLLPILVPLLILICFYRGRFLCYRIMAEWSNRNRLIEFLDKHELKKKRQTSTKHESAINEPPRMGIALIEDGKVRGDHLKQIGKTPLWLRQELRKFGYRNLRQVNYLTMDLLGNFYMDVNKRLRKD</sequence>
<dbReference type="Pfam" id="PF04239">
    <property type="entry name" value="DUF421"/>
    <property type="match status" value="1"/>
</dbReference>
<evidence type="ECO:0000256" key="3">
    <source>
        <dbReference type="ARBA" id="ARBA00022475"/>
    </source>
</evidence>
<keyword evidence="6 7" id="KW-0472">Membrane</keyword>
<gene>
    <name evidence="9" type="ORF">ACFP7A_00570</name>
</gene>
<dbReference type="PANTHER" id="PTHR34582:SF2">
    <property type="entry name" value="UPF0702 TRANSMEMBRANE PROTEIN YDFR"/>
    <property type="match status" value="1"/>
</dbReference>
<comment type="subcellular location">
    <subcellularLocation>
        <location evidence="1">Cell membrane</location>
        <topology evidence="1">Multi-pass membrane protein</topology>
    </subcellularLocation>
</comment>
<evidence type="ECO:0000256" key="2">
    <source>
        <dbReference type="ARBA" id="ARBA00006448"/>
    </source>
</evidence>
<feature type="transmembrane region" description="Helical" evidence="7">
    <location>
        <begin position="59"/>
        <end position="80"/>
    </location>
</feature>
<keyword evidence="3" id="KW-1003">Cell membrane</keyword>
<protein>
    <submittedName>
        <fullName evidence="9">DUF421 domain-containing protein</fullName>
    </submittedName>
</protein>
<proteinExistence type="inferred from homology"/>
<evidence type="ECO:0000256" key="4">
    <source>
        <dbReference type="ARBA" id="ARBA00022692"/>
    </source>
</evidence>
<feature type="domain" description="YetF C-terminal" evidence="8">
    <location>
        <begin position="109"/>
        <end position="162"/>
    </location>
</feature>
<reference evidence="10" key="1">
    <citation type="journal article" date="2019" name="Int. J. Syst. Evol. Microbiol.">
        <title>The Global Catalogue of Microorganisms (GCM) 10K type strain sequencing project: providing services to taxonomists for standard genome sequencing and annotation.</title>
        <authorList>
            <consortium name="The Broad Institute Genomics Platform"/>
            <consortium name="The Broad Institute Genome Sequencing Center for Infectious Disease"/>
            <person name="Wu L."/>
            <person name="Ma J."/>
        </authorList>
    </citation>
    <scope>NUCLEOTIDE SEQUENCE [LARGE SCALE GENOMIC DNA]</scope>
    <source>
        <strain evidence="10">CCUG 42001</strain>
    </source>
</reference>
<dbReference type="InterPro" id="IPR007353">
    <property type="entry name" value="DUF421"/>
</dbReference>
<dbReference type="RefSeq" id="WP_253053779.1">
    <property type="nucleotide sequence ID" value="NZ_JAMXWN010000005.1"/>
</dbReference>
<organism evidence="9 10">
    <name type="scientific">Sporolactobacillus kofuensis</name>
    <dbReference type="NCBI Taxonomy" id="269672"/>
    <lineage>
        <taxon>Bacteria</taxon>
        <taxon>Bacillati</taxon>
        <taxon>Bacillota</taxon>
        <taxon>Bacilli</taxon>
        <taxon>Bacillales</taxon>
        <taxon>Sporolactobacillaceae</taxon>
        <taxon>Sporolactobacillus</taxon>
    </lineage>
</organism>
<evidence type="ECO:0000256" key="7">
    <source>
        <dbReference type="SAM" id="Phobius"/>
    </source>
</evidence>
<dbReference type="Proteomes" id="UP001596267">
    <property type="component" value="Unassembled WGS sequence"/>
</dbReference>
<comment type="similarity">
    <text evidence="2">Belongs to the UPF0702 family.</text>
</comment>
<keyword evidence="5 7" id="KW-1133">Transmembrane helix</keyword>
<name>A0ABW1WAA4_9BACL</name>
<evidence type="ECO:0000313" key="9">
    <source>
        <dbReference type="EMBL" id="MFC6385080.1"/>
    </source>
</evidence>
<comment type="caution">
    <text evidence="9">The sequence shown here is derived from an EMBL/GenBank/DDBJ whole genome shotgun (WGS) entry which is preliminary data.</text>
</comment>
<dbReference type="PANTHER" id="PTHR34582">
    <property type="entry name" value="UPF0702 TRANSMEMBRANE PROTEIN YCAP"/>
    <property type="match status" value="1"/>
</dbReference>
<evidence type="ECO:0000313" key="10">
    <source>
        <dbReference type="Proteomes" id="UP001596267"/>
    </source>
</evidence>
<evidence type="ECO:0000256" key="1">
    <source>
        <dbReference type="ARBA" id="ARBA00004651"/>
    </source>
</evidence>
<keyword evidence="4 7" id="KW-0812">Transmembrane</keyword>
<feature type="transmembrane region" description="Helical" evidence="7">
    <location>
        <begin position="35"/>
        <end position="53"/>
    </location>
</feature>
<accession>A0ABW1WAA4</accession>
<dbReference type="Gene3D" id="3.30.240.20">
    <property type="entry name" value="bsu07140 like domains"/>
    <property type="match status" value="1"/>
</dbReference>
<keyword evidence="10" id="KW-1185">Reference proteome</keyword>
<evidence type="ECO:0000256" key="5">
    <source>
        <dbReference type="ARBA" id="ARBA00022989"/>
    </source>
</evidence>
<dbReference type="InterPro" id="IPR023090">
    <property type="entry name" value="UPF0702_alpha/beta_dom_sf"/>
</dbReference>
<evidence type="ECO:0000259" key="8">
    <source>
        <dbReference type="Pfam" id="PF04239"/>
    </source>
</evidence>
<evidence type="ECO:0000256" key="6">
    <source>
        <dbReference type="ARBA" id="ARBA00023136"/>
    </source>
</evidence>
<dbReference type="EMBL" id="JBHSTQ010000001">
    <property type="protein sequence ID" value="MFC6385080.1"/>
    <property type="molecule type" value="Genomic_DNA"/>
</dbReference>